<feature type="region of interest" description="Disordered" evidence="11">
    <location>
        <begin position="58"/>
        <end position="93"/>
    </location>
</feature>
<evidence type="ECO:0000256" key="1">
    <source>
        <dbReference type="ARBA" id="ARBA00002254"/>
    </source>
</evidence>
<gene>
    <name evidence="12" type="ORF">M9978_20735</name>
</gene>
<evidence type="ECO:0000256" key="6">
    <source>
        <dbReference type="ARBA" id="ARBA00022692"/>
    </source>
</evidence>
<dbReference type="GO" id="GO:0009425">
    <property type="term" value="C:bacterial-type flagellum basal body"/>
    <property type="evidence" value="ECO:0007669"/>
    <property type="project" value="InterPro"/>
</dbReference>
<evidence type="ECO:0000256" key="4">
    <source>
        <dbReference type="ARBA" id="ARBA00022475"/>
    </source>
</evidence>
<dbReference type="GO" id="GO:0005886">
    <property type="term" value="C:plasma membrane"/>
    <property type="evidence" value="ECO:0007669"/>
    <property type="project" value="UniProtKB-SubCell"/>
</dbReference>
<keyword evidence="12" id="KW-0969">Cilium</keyword>
<name>A0A9X2KMP5_9SPHN</name>
<evidence type="ECO:0000256" key="8">
    <source>
        <dbReference type="ARBA" id="ARBA00022989"/>
    </source>
</evidence>
<evidence type="ECO:0000256" key="3">
    <source>
        <dbReference type="ARBA" id="ARBA00008281"/>
    </source>
</evidence>
<feature type="transmembrane region" description="Helical" evidence="10">
    <location>
        <begin position="21"/>
        <end position="42"/>
    </location>
</feature>
<keyword evidence="10" id="KW-0997">Cell inner membrane</keyword>
<keyword evidence="8 10" id="KW-1133">Transmembrane helix</keyword>
<keyword evidence="7 10" id="KW-0283">Flagellar rotation</keyword>
<organism evidence="12 13">
    <name type="scientific">Sphingomonas tagetis</name>
    <dbReference type="NCBI Taxonomy" id="2949092"/>
    <lineage>
        <taxon>Bacteria</taxon>
        <taxon>Pseudomonadati</taxon>
        <taxon>Pseudomonadota</taxon>
        <taxon>Alphaproteobacteria</taxon>
        <taxon>Sphingomonadales</taxon>
        <taxon>Sphingomonadaceae</taxon>
        <taxon>Sphingomonas</taxon>
    </lineage>
</organism>
<comment type="subcellular location">
    <subcellularLocation>
        <location evidence="10">Cell inner membrane</location>
    </subcellularLocation>
    <subcellularLocation>
        <location evidence="2">Cell membrane</location>
        <topology evidence="2">Single-pass membrane protein</topology>
    </subcellularLocation>
</comment>
<keyword evidence="5 10" id="KW-0145">Chemotaxis</keyword>
<dbReference type="GO" id="GO:0006935">
    <property type="term" value="P:chemotaxis"/>
    <property type="evidence" value="ECO:0007669"/>
    <property type="project" value="UniProtKB-KW"/>
</dbReference>
<accession>A0A9X2KMP5</accession>
<reference evidence="12" key="1">
    <citation type="submission" date="2022-05" db="EMBL/GenBank/DDBJ databases">
        <title>Sphingomonas sp. strain MG17 Genome sequencing and assembly.</title>
        <authorList>
            <person name="Kim I."/>
        </authorList>
    </citation>
    <scope>NUCLEOTIDE SEQUENCE</scope>
    <source>
        <strain evidence="12">MG17</strain>
    </source>
</reference>
<keyword evidence="6 10" id="KW-0812">Transmembrane</keyword>
<protein>
    <recommendedName>
        <fullName evidence="10">Flagellar protein FliL</fullName>
    </recommendedName>
</protein>
<dbReference type="EMBL" id="JAMLDX010000024">
    <property type="protein sequence ID" value="MCP3732849.1"/>
    <property type="molecule type" value="Genomic_DNA"/>
</dbReference>
<dbReference type="AlphaFoldDB" id="A0A9X2KMP5"/>
<keyword evidence="9 10" id="KW-0472">Membrane</keyword>
<keyword evidence="13" id="KW-1185">Reference proteome</keyword>
<dbReference type="InterPro" id="IPR005503">
    <property type="entry name" value="FliL"/>
</dbReference>
<comment type="similarity">
    <text evidence="3 10">Belongs to the FliL family.</text>
</comment>
<sequence>MSDKEAPDAPEAKKKGGKKKWLLIGVSLLVLVGGGVGGGLYASNAGLIGGAKAEAGEAETSGPRLVPKSEQVRASAAEGEGSGEGGSRPPAGAGGEKYASTYYAMEKEFTSNLRESVHFIQVGIAISTPYDNTVIENLKTHEMAVRSQVLLTLGETSEDDVFTAAGKEKLAKRLAAAINAVLKQKEGFGGIGNVYFTNFIVQ</sequence>
<evidence type="ECO:0000256" key="5">
    <source>
        <dbReference type="ARBA" id="ARBA00022500"/>
    </source>
</evidence>
<comment type="function">
    <text evidence="1 10">Controls the rotational direction of flagella during chemotaxis.</text>
</comment>
<keyword evidence="4" id="KW-1003">Cell membrane</keyword>
<evidence type="ECO:0000256" key="9">
    <source>
        <dbReference type="ARBA" id="ARBA00023136"/>
    </source>
</evidence>
<evidence type="ECO:0000256" key="11">
    <source>
        <dbReference type="SAM" id="MobiDB-lite"/>
    </source>
</evidence>
<evidence type="ECO:0000313" key="12">
    <source>
        <dbReference type="EMBL" id="MCP3732849.1"/>
    </source>
</evidence>
<dbReference type="RefSeq" id="WP_254296684.1">
    <property type="nucleotide sequence ID" value="NZ_JAMLDX010000024.1"/>
</dbReference>
<proteinExistence type="inferred from homology"/>
<dbReference type="GO" id="GO:0071978">
    <property type="term" value="P:bacterial-type flagellum-dependent swarming motility"/>
    <property type="evidence" value="ECO:0007669"/>
    <property type="project" value="TreeGrafter"/>
</dbReference>
<evidence type="ECO:0000256" key="7">
    <source>
        <dbReference type="ARBA" id="ARBA00022779"/>
    </source>
</evidence>
<evidence type="ECO:0000256" key="2">
    <source>
        <dbReference type="ARBA" id="ARBA00004162"/>
    </source>
</evidence>
<dbReference type="PANTHER" id="PTHR35091:SF2">
    <property type="entry name" value="FLAGELLAR PROTEIN FLIL"/>
    <property type="match status" value="1"/>
</dbReference>
<keyword evidence="12" id="KW-0966">Cell projection</keyword>
<comment type="caution">
    <text evidence="12">The sequence shown here is derived from an EMBL/GenBank/DDBJ whole genome shotgun (WGS) entry which is preliminary data.</text>
</comment>
<keyword evidence="12" id="KW-0282">Flagellum</keyword>
<evidence type="ECO:0000256" key="10">
    <source>
        <dbReference type="RuleBase" id="RU364125"/>
    </source>
</evidence>
<dbReference type="Proteomes" id="UP001139451">
    <property type="component" value="Unassembled WGS sequence"/>
</dbReference>
<dbReference type="Pfam" id="PF03748">
    <property type="entry name" value="FliL"/>
    <property type="match status" value="1"/>
</dbReference>
<dbReference type="PANTHER" id="PTHR35091">
    <property type="entry name" value="FLAGELLAR PROTEIN FLIL"/>
    <property type="match status" value="1"/>
</dbReference>
<evidence type="ECO:0000313" key="13">
    <source>
        <dbReference type="Proteomes" id="UP001139451"/>
    </source>
</evidence>